<gene>
    <name evidence="3" type="ORF">REISMN_08720</name>
</gene>
<comment type="caution">
    <text evidence="3">The sequence shown here is derived from an EMBL/GenBank/DDBJ whole genome shotgun (WGS) entry which is preliminary data.</text>
</comment>
<feature type="region of interest" description="Disordered" evidence="1">
    <location>
        <begin position="334"/>
        <end position="355"/>
    </location>
</feature>
<dbReference type="AlphaFoldDB" id="A0A8E0WKR7"/>
<dbReference type="RefSeq" id="WP_008581578.1">
    <property type="nucleotide sequence ID" value="NZ_JFKF01000207.1"/>
</dbReference>
<feature type="compositionally biased region" description="Polar residues" evidence="1">
    <location>
        <begin position="338"/>
        <end position="347"/>
    </location>
</feature>
<evidence type="ECO:0000256" key="2">
    <source>
        <dbReference type="SAM" id="SignalP"/>
    </source>
</evidence>
<evidence type="ECO:0000313" key="3">
    <source>
        <dbReference type="EMBL" id="KDO02127.1"/>
    </source>
</evidence>
<reference evidence="3 4" key="1">
    <citation type="submission" date="2014-02" db="EMBL/GenBank/DDBJ databases">
        <title>Draft genome sequence of Rickettsia buchneri sp. nov. ISO7T.</title>
        <authorList>
            <person name="Felsheim R.F."/>
            <person name="Kurtti T.J."/>
            <person name="Munderloh U.G."/>
        </authorList>
    </citation>
    <scope>NUCLEOTIDE SEQUENCE [LARGE SCALE GENOMIC DNA]</scope>
    <source>
        <strain evidence="4">ISO7</strain>
        <plasmid evidence="3">pREISMN_3</plasmid>
    </source>
</reference>
<dbReference type="EMBL" id="JFKF01000207">
    <property type="protein sequence ID" value="KDO02127.1"/>
    <property type="molecule type" value="Genomic_DNA"/>
</dbReference>
<feature type="signal peptide" evidence="2">
    <location>
        <begin position="1"/>
        <end position="23"/>
    </location>
</feature>
<keyword evidence="3" id="KW-0614">Plasmid</keyword>
<name>A0A8E0WKR7_9RICK</name>
<proteinExistence type="predicted"/>
<protein>
    <submittedName>
        <fullName evidence="3">Conjugal transfer mating pair stabilization protein TraN</fullName>
    </submittedName>
</protein>
<dbReference type="InterPro" id="IPR014121">
    <property type="entry name" value="TraN_Ftype"/>
</dbReference>
<feature type="chain" id="PRO_5034943547" evidence="2">
    <location>
        <begin position="24"/>
        <end position="355"/>
    </location>
</feature>
<keyword evidence="2" id="KW-0732">Signal</keyword>
<evidence type="ECO:0000256" key="1">
    <source>
        <dbReference type="SAM" id="MobiDB-lite"/>
    </source>
</evidence>
<accession>A0A8E0WKR7</accession>
<geneLocation type="plasmid" evidence="3">
    <name>pREISMN_3</name>
</geneLocation>
<evidence type="ECO:0000313" key="4">
    <source>
        <dbReference type="Proteomes" id="UP000027161"/>
    </source>
</evidence>
<dbReference type="Proteomes" id="UP000027161">
    <property type="component" value="Unassembled WGS sequence"/>
</dbReference>
<keyword evidence="4" id="KW-1185">Reference proteome</keyword>
<dbReference type="Pfam" id="PF06986">
    <property type="entry name" value="F_T4SS_TraN"/>
    <property type="match status" value="1"/>
</dbReference>
<organism evidence="3 4">
    <name type="scientific">Rickettsia tamurae subsp. buchneri</name>
    <dbReference type="NCBI Taxonomy" id="1462938"/>
    <lineage>
        <taxon>Bacteria</taxon>
        <taxon>Pseudomonadati</taxon>
        <taxon>Pseudomonadota</taxon>
        <taxon>Alphaproteobacteria</taxon>
        <taxon>Rickettsiales</taxon>
        <taxon>Rickettsiaceae</taxon>
        <taxon>Rickettsieae</taxon>
        <taxon>Rickettsia</taxon>
        <taxon>spotted fever group</taxon>
    </lineage>
</organism>
<sequence length="355" mass="40184">MYCKLIRIISLVAFLASNYTIEAARFVTNYPCSDTVKTCISGGETRMIDGFPVYRDCWAYSYQKTCDYPSKDDCSKYSHCYFIELRDCLLTDSLGNCVNRKKEYSCKRWVPTAKESIKARVRVQEKEGQEGIICEGIPCIDGNCVDHRFLTNGEMMDSISKLYAVSQMKAGDGVNISLFKGSSDHCSKKATSYTNCCGASLKGWGSNFGAKCTPNEQLLIEKRKKNLCVYVGKESNKKVGVTTLVKHHYCCFGTLLDKVVQVQARKQLGISFGSGKTPDCRGLTLEEIQRINWDEIDFTEFIEDLKVKFFSKYKMPKSNDLKERINNSLPDIREFDGNVQNQNNNASGWRVGEEQ</sequence>